<keyword evidence="2" id="KW-1185">Reference proteome</keyword>
<dbReference type="EMBL" id="BPLR01007569">
    <property type="protein sequence ID" value="GIY17980.1"/>
    <property type="molecule type" value="Genomic_DNA"/>
</dbReference>
<sequence>MAAFPDRAVYEASVIHDNHSRPAILTENEQMIPEKCVLPSYRKYPTKNLSSPYGLHYSMTEIELVRVVVLL</sequence>
<reference evidence="1 2" key="1">
    <citation type="submission" date="2021-06" db="EMBL/GenBank/DDBJ databases">
        <title>Caerostris extrusa draft genome.</title>
        <authorList>
            <person name="Kono N."/>
            <person name="Arakawa K."/>
        </authorList>
    </citation>
    <scope>NUCLEOTIDE SEQUENCE [LARGE SCALE GENOMIC DNA]</scope>
</reference>
<dbReference type="Proteomes" id="UP001054945">
    <property type="component" value="Unassembled WGS sequence"/>
</dbReference>
<gene>
    <name evidence="1" type="ORF">CEXT_270681</name>
</gene>
<evidence type="ECO:0000313" key="1">
    <source>
        <dbReference type="EMBL" id="GIY17980.1"/>
    </source>
</evidence>
<protein>
    <submittedName>
        <fullName evidence="1">Uncharacterized protein</fullName>
    </submittedName>
</protein>
<evidence type="ECO:0000313" key="2">
    <source>
        <dbReference type="Proteomes" id="UP001054945"/>
    </source>
</evidence>
<proteinExistence type="predicted"/>
<organism evidence="1 2">
    <name type="scientific">Caerostris extrusa</name>
    <name type="common">Bark spider</name>
    <name type="synonym">Caerostris bankana</name>
    <dbReference type="NCBI Taxonomy" id="172846"/>
    <lineage>
        <taxon>Eukaryota</taxon>
        <taxon>Metazoa</taxon>
        <taxon>Ecdysozoa</taxon>
        <taxon>Arthropoda</taxon>
        <taxon>Chelicerata</taxon>
        <taxon>Arachnida</taxon>
        <taxon>Araneae</taxon>
        <taxon>Araneomorphae</taxon>
        <taxon>Entelegynae</taxon>
        <taxon>Araneoidea</taxon>
        <taxon>Araneidae</taxon>
        <taxon>Caerostris</taxon>
    </lineage>
</organism>
<dbReference type="AlphaFoldDB" id="A0AAV4R929"/>
<name>A0AAV4R929_CAEEX</name>
<accession>A0AAV4R929</accession>
<comment type="caution">
    <text evidence="1">The sequence shown here is derived from an EMBL/GenBank/DDBJ whole genome shotgun (WGS) entry which is preliminary data.</text>
</comment>